<keyword evidence="4" id="KW-1185">Reference proteome</keyword>
<evidence type="ECO:0000313" key="3">
    <source>
        <dbReference type="EMBL" id="ASI53817.1"/>
    </source>
</evidence>
<sequence length="694" mass="79004">MNKSKLKKFLVFPALITPILPAVTLISRRAEEKPEKPKEVAKDFDTFDGIAKEEVKKRLKKVLEVAISYFQNESKRVNNDKKMDFKKRTAAIIYLENIIKFLNDNKDKIVQDYYKYDFHILQPHVLSKEKKLLVGDIFFNKKNYVQVKYGFIDPYNYEKVIKGEGNTIKKIEEIDNVITKEQLTKFIETYFVNLEKEIGKIIYNSEETPEIDKDIEVKPTPDGLQITKPKNFESWEAFVQSKIKNRFVDFDLRQKIEEEEPTPKPNEKPPEPPKPSIVPDKPTEKVETEQQIESLPWLTPIVSAEYAHLSADNIKSEFESGKNVFFFDNPINTRYSYRVGKITSVNSGANTFKVVVSVQDRIDPSQQRSFPELEVKMEDNSNPLFQILRQEQINTLKNSFTSLYTALGIDDKLDYNNLGDSDIANVLFSMITAITTIYYNNSNFIYEVSLLLSKGLNSMEDQGIYDAGVVSPANQKVADKVAESIKALLIEPLVGSKLSGLPFWTFLPIVFENVLTEIKANVGKAKELLESNYNEFNFKLNVLDTLYRKASKDVFELKAFSTSKSLNYAKWFDSYVTKVAKAFASIQTLGKISLTKKINKSDSKKVEEIQNAYDKALGLAQQGNATQTKLQITFGALMLAIGLINTIAWAIITSLKYRKLTNKNIKKVFITIIIISVIVLIAGATLLGWGLKGI</sequence>
<gene>
    <name evidence="3" type="ORF">MHSN_01175</name>
</gene>
<feature type="region of interest" description="Disordered" evidence="1">
    <location>
        <begin position="256"/>
        <end position="291"/>
    </location>
</feature>
<dbReference type="RefSeq" id="WP_119863756.1">
    <property type="nucleotide sequence ID" value="NZ_CP008748.1"/>
</dbReference>
<keyword evidence="2" id="KW-0472">Membrane</keyword>
<organism evidence="3 4">
    <name type="scientific">Metamycoplasma hyosynoviae</name>
    <dbReference type="NCBI Taxonomy" id="29559"/>
    <lineage>
        <taxon>Bacteria</taxon>
        <taxon>Bacillati</taxon>
        <taxon>Mycoplasmatota</taxon>
        <taxon>Mycoplasmoidales</taxon>
        <taxon>Metamycoplasmataceae</taxon>
        <taxon>Metamycoplasma</taxon>
    </lineage>
</organism>
<dbReference type="InterPro" id="IPR054788">
    <property type="entry name" value="MSC_0620_UU052-like"/>
</dbReference>
<reference evidence="3 4" key="1">
    <citation type="submission" date="2014-06" db="EMBL/GenBank/DDBJ databases">
        <title>The Whole Genome Sequence of Mycoplasma hyosynoviae strain ATCC 27095.</title>
        <authorList>
            <person name="Calcutt M.J."/>
            <person name="Foecking M.F."/>
        </authorList>
    </citation>
    <scope>NUCLEOTIDE SEQUENCE [LARGE SCALE GENOMIC DNA]</scope>
    <source>
        <strain evidence="3 4">M60</strain>
    </source>
</reference>
<dbReference type="EMBL" id="CP008748">
    <property type="protein sequence ID" value="ASI53817.1"/>
    <property type="molecule type" value="Genomic_DNA"/>
</dbReference>
<evidence type="ECO:0008006" key="5">
    <source>
        <dbReference type="Google" id="ProtNLM"/>
    </source>
</evidence>
<name>A0A4P1QG14_9BACT</name>
<feature type="transmembrane region" description="Helical" evidence="2">
    <location>
        <begin position="634"/>
        <end position="657"/>
    </location>
</feature>
<feature type="compositionally biased region" description="Basic and acidic residues" evidence="1">
    <location>
        <begin position="256"/>
        <end position="271"/>
    </location>
</feature>
<dbReference type="NCBIfam" id="NF045829">
    <property type="entry name" value="UU052_fam"/>
    <property type="match status" value="1"/>
</dbReference>
<evidence type="ECO:0000256" key="2">
    <source>
        <dbReference type="SAM" id="Phobius"/>
    </source>
</evidence>
<keyword evidence="2" id="KW-0812">Transmembrane</keyword>
<accession>A0A4P1QG14</accession>
<evidence type="ECO:0000256" key="1">
    <source>
        <dbReference type="SAM" id="MobiDB-lite"/>
    </source>
</evidence>
<protein>
    <recommendedName>
        <fullName evidence="5">Transmembrane protein</fullName>
    </recommendedName>
</protein>
<keyword evidence="2" id="KW-1133">Transmembrane helix</keyword>
<dbReference type="Proteomes" id="UP000264882">
    <property type="component" value="Chromosome"/>
</dbReference>
<dbReference type="KEGG" id="mhyv:MHSN_01175"/>
<dbReference type="AlphaFoldDB" id="A0A4P1QG14"/>
<evidence type="ECO:0000313" key="4">
    <source>
        <dbReference type="Proteomes" id="UP000264882"/>
    </source>
</evidence>
<feature type="transmembrane region" description="Helical" evidence="2">
    <location>
        <begin position="669"/>
        <end position="691"/>
    </location>
</feature>
<proteinExistence type="predicted"/>